<reference evidence="1" key="1">
    <citation type="submission" date="2018-12" db="EMBL/GenBank/DDBJ databases">
        <authorList>
            <person name="Will S."/>
            <person name="Neumann-Schaal M."/>
            <person name="Henke P."/>
        </authorList>
    </citation>
    <scope>NUCLEOTIDE SEQUENCE</scope>
    <source>
        <strain evidence="1">PCC 7102</strain>
    </source>
</reference>
<dbReference type="AlphaFoldDB" id="A0A3S1I943"/>
<dbReference type="EMBL" id="RSCL01000054">
    <property type="protein sequence ID" value="RUS93918.1"/>
    <property type="molecule type" value="Genomic_DNA"/>
</dbReference>
<comment type="caution">
    <text evidence="1">The sequence shown here is derived from an EMBL/GenBank/DDBJ whole genome shotgun (WGS) entry which is preliminary data.</text>
</comment>
<reference evidence="1" key="2">
    <citation type="journal article" date="2019" name="Genome Biol. Evol.">
        <title>Day and night: Metabolic profiles and evolutionary relationships of six axenic non-marine cyanobacteria.</title>
        <authorList>
            <person name="Will S.E."/>
            <person name="Henke P."/>
            <person name="Boedeker C."/>
            <person name="Huang S."/>
            <person name="Brinkmann H."/>
            <person name="Rohde M."/>
            <person name="Jarek M."/>
            <person name="Friedl T."/>
            <person name="Seufert S."/>
            <person name="Schumacher M."/>
            <person name="Overmann J."/>
            <person name="Neumann-Schaal M."/>
            <person name="Petersen J."/>
        </authorList>
    </citation>
    <scope>NUCLEOTIDE SEQUENCE [LARGE SCALE GENOMIC DNA]</scope>
    <source>
        <strain evidence="1">PCC 7102</strain>
    </source>
</reference>
<evidence type="ECO:0000313" key="2">
    <source>
        <dbReference type="Proteomes" id="UP000271624"/>
    </source>
</evidence>
<dbReference type="RefSeq" id="WP_127087435.1">
    <property type="nucleotide sequence ID" value="NZ_RSCL01000054.1"/>
</dbReference>
<accession>A0A3S1I943</accession>
<name>A0A3S1I943_9CYAN</name>
<dbReference type="Proteomes" id="UP000271624">
    <property type="component" value="Unassembled WGS sequence"/>
</dbReference>
<gene>
    <name evidence="1" type="ORF">DSM106972_095170</name>
</gene>
<proteinExistence type="predicted"/>
<keyword evidence="2" id="KW-1185">Reference proteome</keyword>
<sequence>MGTKKMLKHFQTYNLFRQYQKLTTLPVLSVVDTQRIIKILEIAETDDLLDALITNFEYSLVQEEGFLEEDYVEYYKQQSEKLKMLIRNIS</sequence>
<organism evidence="1 2">
    <name type="scientific">Dulcicalothrix desertica PCC 7102</name>
    <dbReference type="NCBI Taxonomy" id="232991"/>
    <lineage>
        <taxon>Bacteria</taxon>
        <taxon>Bacillati</taxon>
        <taxon>Cyanobacteriota</taxon>
        <taxon>Cyanophyceae</taxon>
        <taxon>Nostocales</taxon>
        <taxon>Calotrichaceae</taxon>
        <taxon>Dulcicalothrix</taxon>
    </lineage>
</organism>
<protein>
    <submittedName>
        <fullName evidence="1">Uncharacterized protein</fullName>
    </submittedName>
</protein>
<evidence type="ECO:0000313" key="1">
    <source>
        <dbReference type="EMBL" id="RUS93918.1"/>
    </source>
</evidence>